<dbReference type="CDD" id="cd00090">
    <property type="entry name" value="HTH_ARSR"/>
    <property type="match status" value="1"/>
</dbReference>
<dbReference type="NCBIfam" id="NF033788">
    <property type="entry name" value="HTH_metalloreg"/>
    <property type="match status" value="1"/>
</dbReference>
<proteinExistence type="predicted"/>
<dbReference type="PANTHER" id="PTHR43132">
    <property type="entry name" value="ARSENICAL RESISTANCE OPERON REPRESSOR ARSR-RELATED"/>
    <property type="match status" value="1"/>
</dbReference>
<accession>A9B7Y6</accession>
<evidence type="ECO:0000256" key="2">
    <source>
        <dbReference type="ARBA" id="ARBA00023125"/>
    </source>
</evidence>
<dbReference type="GO" id="GO:0003677">
    <property type="term" value="F:DNA binding"/>
    <property type="evidence" value="ECO:0007669"/>
    <property type="project" value="UniProtKB-KW"/>
</dbReference>
<organism evidence="5 6">
    <name type="scientific">Herpetosiphon aurantiacus (strain ATCC 23779 / DSM 785 / 114-95)</name>
    <dbReference type="NCBI Taxonomy" id="316274"/>
    <lineage>
        <taxon>Bacteria</taxon>
        <taxon>Bacillati</taxon>
        <taxon>Chloroflexota</taxon>
        <taxon>Chloroflexia</taxon>
        <taxon>Herpetosiphonales</taxon>
        <taxon>Herpetosiphonaceae</taxon>
        <taxon>Herpetosiphon</taxon>
    </lineage>
</organism>
<keyword evidence="3" id="KW-0804">Transcription</keyword>
<dbReference type="HOGENOM" id="CLU_097806_5_3_0"/>
<keyword evidence="6" id="KW-1185">Reference proteome</keyword>
<dbReference type="Gene3D" id="1.10.10.10">
    <property type="entry name" value="Winged helix-like DNA-binding domain superfamily/Winged helix DNA-binding domain"/>
    <property type="match status" value="1"/>
</dbReference>
<dbReference type="PROSITE" id="PS50987">
    <property type="entry name" value="HTH_ARSR_2"/>
    <property type="match status" value="1"/>
</dbReference>
<dbReference type="PANTHER" id="PTHR43132:SF2">
    <property type="entry name" value="ARSENICAL RESISTANCE OPERON REPRESSOR ARSR-RELATED"/>
    <property type="match status" value="1"/>
</dbReference>
<name>A9B7Y6_HERA2</name>
<protein>
    <submittedName>
        <fullName evidence="5">Transcriptional regulator, TrmB</fullName>
    </submittedName>
</protein>
<dbReference type="PRINTS" id="PR00778">
    <property type="entry name" value="HTHARSR"/>
</dbReference>
<keyword evidence="2" id="KW-0238">DNA-binding</keyword>
<evidence type="ECO:0000313" key="6">
    <source>
        <dbReference type="Proteomes" id="UP000000787"/>
    </source>
</evidence>
<dbReference type="eggNOG" id="COG0640">
    <property type="taxonomic scope" value="Bacteria"/>
</dbReference>
<dbReference type="AlphaFoldDB" id="A9B7Y6"/>
<dbReference type="STRING" id="316274.Haur_3282"/>
<dbReference type="InterPro" id="IPR036390">
    <property type="entry name" value="WH_DNA-bd_sf"/>
</dbReference>
<dbReference type="KEGG" id="hau:Haur_3282"/>
<dbReference type="SUPFAM" id="SSF46785">
    <property type="entry name" value="Winged helix' DNA-binding domain"/>
    <property type="match status" value="1"/>
</dbReference>
<evidence type="ECO:0000259" key="4">
    <source>
        <dbReference type="PROSITE" id="PS50987"/>
    </source>
</evidence>
<keyword evidence="1" id="KW-0805">Transcription regulation</keyword>
<dbReference type="SMART" id="SM00418">
    <property type="entry name" value="HTH_ARSR"/>
    <property type="match status" value="1"/>
</dbReference>
<dbReference type="InterPro" id="IPR001845">
    <property type="entry name" value="HTH_ArsR_DNA-bd_dom"/>
</dbReference>
<dbReference type="InterPro" id="IPR051011">
    <property type="entry name" value="Metal_resp_trans_reg"/>
</dbReference>
<evidence type="ECO:0000256" key="3">
    <source>
        <dbReference type="ARBA" id="ARBA00023163"/>
    </source>
</evidence>
<sequence>MNPIIQTDVIELKAKLFRGLADASRLKVLEALCAEPLTVSAIVAATQLSQSNVSNHLSCLHDCGLVARQQQGRFVYYRLSDPRVGELINLATSLLADVAQGVYACTRYTGEMNQ</sequence>
<dbReference type="InterPro" id="IPR011991">
    <property type="entry name" value="ArsR-like_HTH"/>
</dbReference>
<feature type="domain" description="HTH arsR-type" evidence="4">
    <location>
        <begin position="5"/>
        <end position="99"/>
    </location>
</feature>
<gene>
    <name evidence="5" type="ordered locus">Haur_3282</name>
</gene>
<dbReference type="GO" id="GO:0003700">
    <property type="term" value="F:DNA-binding transcription factor activity"/>
    <property type="evidence" value="ECO:0007669"/>
    <property type="project" value="InterPro"/>
</dbReference>
<evidence type="ECO:0000313" key="5">
    <source>
        <dbReference type="EMBL" id="ABX05919.1"/>
    </source>
</evidence>
<dbReference type="Pfam" id="PF01022">
    <property type="entry name" value="HTH_5"/>
    <property type="match status" value="1"/>
</dbReference>
<reference evidence="5 6" key="1">
    <citation type="journal article" date="2011" name="Stand. Genomic Sci.">
        <title>Complete genome sequence of the filamentous gliding predatory bacterium Herpetosiphon aurantiacus type strain (114-95(T)).</title>
        <authorList>
            <person name="Kiss H."/>
            <person name="Nett M."/>
            <person name="Domin N."/>
            <person name="Martin K."/>
            <person name="Maresca J.A."/>
            <person name="Copeland A."/>
            <person name="Lapidus A."/>
            <person name="Lucas S."/>
            <person name="Berry K.W."/>
            <person name="Glavina Del Rio T."/>
            <person name="Dalin E."/>
            <person name="Tice H."/>
            <person name="Pitluck S."/>
            <person name="Richardson P."/>
            <person name="Bruce D."/>
            <person name="Goodwin L."/>
            <person name="Han C."/>
            <person name="Detter J.C."/>
            <person name="Schmutz J."/>
            <person name="Brettin T."/>
            <person name="Land M."/>
            <person name="Hauser L."/>
            <person name="Kyrpides N.C."/>
            <person name="Ivanova N."/>
            <person name="Goker M."/>
            <person name="Woyke T."/>
            <person name="Klenk H.P."/>
            <person name="Bryant D.A."/>
        </authorList>
    </citation>
    <scope>NUCLEOTIDE SEQUENCE [LARGE SCALE GENOMIC DNA]</scope>
    <source>
        <strain evidence="6">ATCC 23779 / DSM 785 / 114-95</strain>
    </source>
</reference>
<dbReference type="EMBL" id="CP000875">
    <property type="protein sequence ID" value="ABX05919.1"/>
    <property type="molecule type" value="Genomic_DNA"/>
</dbReference>
<evidence type="ECO:0000256" key="1">
    <source>
        <dbReference type="ARBA" id="ARBA00023015"/>
    </source>
</evidence>
<dbReference type="InterPro" id="IPR036388">
    <property type="entry name" value="WH-like_DNA-bd_sf"/>
</dbReference>
<dbReference type="BioCyc" id="HAUR316274:GHYA-3319-MONOMER"/>
<dbReference type="Proteomes" id="UP000000787">
    <property type="component" value="Chromosome"/>
</dbReference>
<dbReference type="InParanoid" id="A9B7Y6"/>